<dbReference type="PROSITE" id="PS50046">
    <property type="entry name" value="PHYTOCHROME_2"/>
    <property type="match status" value="1"/>
</dbReference>
<comment type="caution">
    <text evidence="12">The sequence shown here is derived from an EMBL/GenBank/DDBJ whole genome shotgun (WGS) entry which is preliminary data.</text>
</comment>
<name>A0ABS8D8N1_9NEIS</name>
<evidence type="ECO:0000256" key="2">
    <source>
        <dbReference type="ARBA" id="ARBA00022553"/>
    </source>
</evidence>
<dbReference type="Gene3D" id="3.30.450.20">
    <property type="entry name" value="PAS domain"/>
    <property type="match status" value="1"/>
</dbReference>
<dbReference type="RefSeq" id="WP_227181374.1">
    <property type="nucleotide sequence ID" value="NZ_JAJBZT010000007.1"/>
</dbReference>
<dbReference type="PANTHER" id="PTHR43065">
    <property type="entry name" value="SENSOR HISTIDINE KINASE"/>
    <property type="match status" value="1"/>
</dbReference>
<keyword evidence="1" id="KW-0600">Photoreceptor protein</keyword>
<dbReference type="SMART" id="SM00065">
    <property type="entry name" value="GAF"/>
    <property type="match status" value="1"/>
</dbReference>
<dbReference type="SUPFAM" id="SSF55785">
    <property type="entry name" value="PYP-like sensor domain (PAS domain)"/>
    <property type="match status" value="1"/>
</dbReference>
<evidence type="ECO:0000313" key="12">
    <source>
        <dbReference type="EMBL" id="MCB6184565.1"/>
    </source>
</evidence>
<dbReference type="Pfam" id="PF00360">
    <property type="entry name" value="PHY"/>
    <property type="match status" value="1"/>
</dbReference>
<dbReference type="Gene3D" id="3.30.450.40">
    <property type="match status" value="1"/>
</dbReference>
<dbReference type="InterPro" id="IPR003018">
    <property type="entry name" value="GAF"/>
</dbReference>
<protein>
    <submittedName>
        <fullName evidence="12">GAF domain-containing protein</fullName>
    </submittedName>
</protein>
<dbReference type="SUPFAM" id="SSF55781">
    <property type="entry name" value="GAF domain-like"/>
    <property type="match status" value="2"/>
</dbReference>
<dbReference type="InterPro" id="IPR035965">
    <property type="entry name" value="PAS-like_dom_sf"/>
</dbReference>
<evidence type="ECO:0000256" key="5">
    <source>
        <dbReference type="ARBA" id="ARBA00022741"/>
    </source>
</evidence>
<dbReference type="PRINTS" id="PR01033">
    <property type="entry name" value="PHYTOCHROME"/>
</dbReference>
<keyword evidence="8" id="KW-0157">Chromophore</keyword>
<evidence type="ECO:0000256" key="4">
    <source>
        <dbReference type="ARBA" id="ARBA00022679"/>
    </source>
</evidence>
<dbReference type="InterPro" id="IPR043150">
    <property type="entry name" value="Phytochrome_PHY_sf"/>
</dbReference>
<feature type="domain" description="Phytochrome chromophore attachment site" evidence="11">
    <location>
        <begin position="130"/>
        <end position="285"/>
    </location>
</feature>
<gene>
    <name evidence="12" type="ORF">LIN78_13535</name>
</gene>
<evidence type="ECO:0000256" key="3">
    <source>
        <dbReference type="ARBA" id="ARBA00022606"/>
    </source>
</evidence>
<dbReference type="Pfam" id="PF01590">
    <property type="entry name" value="GAF"/>
    <property type="match status" value="1"/>
</dbReference>
<keyword evidence="13" id="KW-1185">Reference proteome</keyword>
<dbReference type="EMBL" id="JAJBZT010000007">
    <property type="protein sequence ID" value="MCB6184565.1"/>
    <property type="molecule type" value="Genomic_DNA"/>
</dbReference>
<sequence length="487" mass="55311">MNHIEQISTCEQELLHLSGHILSHGTLIVANEAGCITHYAKNIADFFIYPPTLHSQLPDELQVLASQLSKEPGKRLIVEHLQNGMRQQVDVIISRGENGQIILEFLSSRATDIRNRLYMGLPVMIQDEESLLEARKILVNRVAELTGFQRVMYYLFHDNGDGEVVAEARLTDAYGSYLGLRFPDSDIPHIARALYIKNPWRLIPDVVADAVPIVGEETPVDLSFTDLRSVSEMHRVYLQNMGVRASLSFPIVVSGKLFALIAAHHQMAAYPTVHELQLAQSEVKNHTLTLISYLSQRRLRLIDSIAQRFKPFEQILQRHGDLGTAWPELGAWLIEEFNADGAILVQNNLALGVGLCFSSEALDYLDHWFVTEQSELIWSSDHLHKQVDGMPLSEIAGVLAIKFGRPQGDSQAQTRVYLTRAEYVYEVEWGGTPEKPIEYHDGLLGIAPRRSFEKWVEKRLGYSRPWTNENRLFALKCRETLLQEKKR</sequence>
<evidence type="ECO:0000259" key="11">
    <source>
        <dbReference type="PROSITE" id="PS50046"/>
    </source>
</evidence>
<proteinExistence type="predicted"/>
<evidence type="ECO:0000256" key="9">
    <source>
        <dbReference type="ARBA" id="ARBA00023012"/>
    </source>
</evidence>
<keyword evidence="4" id="KW-0808">Transferase</keyword>
<keyword evidence="7" id="KW-0067">ATP-binding</keyword>
<accession>A0ABS8D8N1</accession>
<keyword evidence="9" id="KW-0902">Two-component regulatory system</keyword>
<dbReference type="InterPro" id="IPR029016">
    <property type="entry name" value="GAF-like_dom_sf"/>
</dbReference>
<organism evidence="12 13">
    <name type="scientific">Leeia speluncae</name>
    <dbReference type="NCBI Taxonomy" id="2884804"/>
    <lineage>
        <taxon>Bacteria</taxon>
        <taxon>Pseudomonadati</taxon>
        <taxon>Pseudomonadota</taxon>
        <taxon>Betaproteobacteria</taxon>
        <taxon>Neisseriales</taxon>
        <taxon>Leeiaceae</taxon>
        <taxon>Leeia</taxon>
    </lineage>
</organism>
<keyword evidence="6" id="KW-0418">Kinase</keyword>
<dbReference type="InterPro" id="IPR016132">
    <property type="entry name" value="Phyto_chromo_attachment"/>
</dbReference>
<evidence type="ECO:0000256" key="8">
    <source>
        <dbReference type="ARBA" id="ARBA00022991"/>
    </source>
</evidence>
<dbReference type="PANTHER" id="PTHR43065:SF10">
    <property type="entry name" value="PEROXIDE STRESS-ACTIVATED HISTIDINE KINASE MAK3"/>
    <property type="match status" value="1"/>
</dbReference>
<keyword evidence="5" id="KW-0547">Nucleotide-binding</keyword>
<dbReference type="Gene3D" id="3.30.450.270">
    <property type="match status" value="1"/>
</dbReference>
<dbReference type="InterPro" id="IPR013515">
    <property type="entry name" value="Phytochrome_cen-reg"/>
</dbReference>
<evidence type="ECO:0000256" key="10">
    <source>
        <dbReference type="ARBA" id="ARBA00023170"/>
    </source>
</evidence>
<keyword evidence="3" id="KW-0716">Sensory transduction</keyword>
<evidence type="ECO:0000256" key="6">
    <source>
        <dbReference type="ARBA" id="ARBA00022777"/>
    </source>
</evidence>
<keyword evidence="10" id="KW-0675">Receptor</keyword>
<evidence type="ECO:0000256" key="7">
    <source>
        <dbReference type="ARBA" id="ARBA00022840"/>
    </source>
</evidence>
<keyword evidence="2" id="KW-0597">Phosphoprotein</keyword>
<dbReference type="Proteomes" id="UP001165395">
    <property type="component" value="Unassembled WGS sequence"/>
</dbReference>
<reference evidence="12" key="1">
    <citation type="submission" date="2021-10" db="EMBL/GenBank/DDBJ databases">
        <title>The complete genome sequence of Leeia sp. TBRC 13508.</title>
        <authorList>
            <person name="Charoenyingcharoen P."/>
            <person name="Yukphan P."/>
        </authorList>
    </citation>
    <scope>NUCLEOTIDE SEQUENCE</scope>
    <source>
        <strain evidence="12">TBRC 13508</strain>
    </source>
</reference>
<evidence type="ECO:0000256" key="1">
    <source>
        <dbReference type="ARBA" id="ARBA00022543"/>
    </source>
</evidence>
<evidence type="ECO:0000313" key="13">
    <source>
        <dbReference type="Proteomes" id="UP001165395"/>
    </source>
</evidence>
<dbReference type="InterPro" id="IPR001294">
    <property type="entry name" value="Phytochrome"/>
</dbReference>